<dbReference type="InterPro" id="IPR008969">
    <property type="entry name" value="CarboxyPept-like_regulatory"/>
</dbReference>
<organism evidence="2 3">
    <name type="scientific">Microscilla marina ATCC 23134</name>
    <dbReference type="NCBI Taxonomy" id="313606"/>
    <lineage>
        <taxon>Bacteria</taxon>
        <taxon>Pseudomonadati</taxon>
        <taxon>Bacteroidota</taxon>
        <taxon>Cytophagia</taxon>
        <taxon>Cytophagales</taxon>
        <taxon>Microscillaceae</taxon>
        <taxon>Microscilla</taxon>
    </lineage>
</organism>
<dbReference type="Proteomes" id="UP000004095">
    <property type="component" value="Unassembled WGS sequence"/>
</dbReference>
<proteinExistence type="predicted"/>
<evidence type="ECO:0000313" key="3">
    <source>
        <dbReference type="Proteomes" id="UP000004095"/>
    </source>
</evidence>
<keyword evidence="1" id="KW-0732">Signal</keyword>
<dbReference type="eggNOG" id="ENOG50325AS">
    <property type="taxonomic scope" value="Bacteria"/>
</dbReference>
<dbReference type="AlphaFoldDB" id="A1ZSS8"/>
<evidence type="ECO:0000256" key="1">
    <source>
        <dbReference type="SAM" id="SignalP"/>
    </source>
</evidence>
<sequence>MKIYRVTQYILIAICWFAFQNAQAQGENQTLILSGVIITGKKAEPVPGAHVYIPKAGRGTTSTVIGSFGLSVVPGDSVAITSVGFKPHYYRVPYDKTDNMSVVIELTEDVQMLDVVEVFPYPTEEIFKERLLALELPDEEVMQTLRKNLSQQILTKMAINMGMDAGANHKYYTNQYAVNMGNRFMAPSLSLLNPFAWARFFQSLKRKKKKKK</sequence>
<dbReference type="SUPFAM" id="SSF49464">
    <property type="entry name" value="Carboxypeptidase regulatory domain-like"/>
    <property type="match status" value="1"/>
</dbReference>
<name>A1ZSS8_MICM2</name>
<reference evidence="2 3" key="1">
    <citation type="submission" date="2007-01" db="EMBL/GenBank/DDBJ databases">
        <authorList>
            <person name="Haygood M."/>
            <person name="Podell S."/>
            <person name="Anderson C."/>
            <person name="Hopkinson B."/>
            <person name="Roe K."/>
            <person name="Barbeau K."/>
            <person name="Gaasterland T."/>
            <person name="Ferriera S."/>
            <person name="Johnson J."/>
            <person name="Kravitz S."/>
            <person name="Beeson K."/>
            <person name="Sutton G."/>
            <person name="Rogers Y.-H."/>
            <person name="Friedman R."/>
            <person name="Frazier M."/>
            <person name="Venter J.C."/>
        </authorList>
    </citation>
    <scope>NUCLEOTIDE SEQUENCE [LARGE SCALE GENOMIC DNA]</scope>
    <source>
        <strain evidence="2 3">ATCC 23134</strain>
    </source>
</reference>
<gene>
    <name evidence="2" type="ORF">M23134_01662</name>
</gene>
<dbReference type="OrthoDB" id="1115630at2"/>
<dbReference type="Pfam" id="PF13715">
    <property type="entry name" value="CarbopepD_reg_2"/>
    <property type="match status" value="1"/>
</dbReference>
<evidence type="ECO:0000313" key="2">
    <source>
        <dbReference type="EMBL" id="EAY26492.1"/>
    </source>
</evidence>
<dbReference type="RefSeq" id="WP_002700710.1">
    <property type="nucleotide sequence ID" value="NZ_AAWS01000033.1"/>
</dbReference>
<dbReference type="EMBL" id="AAWS01000033">
    <property type="protein sequence ID" value="EAY26492.1"/>
    <property type="molecule type" value="Genomic_DNA"/>
</dbReference>
<keyword evidence="3" id="KW-1185">Reference proteome</keyword>
<accession>A1ZSS8</accession>
<feature type="signal peptide" evidence="1">
    <location>
        <begin position="1"/>
        <end position="24"/>
    </location>
</feature>
<comment type="caution">
    <text evidence="2">The sequence shown here is derived from an EMBL/GenBank/DDBJ whole genome shotgun (WGS) entry which is preliminary data.</text>
</comment>
<protein>
    <submittedName>
        <fullName evidence="2">Putative outer membrane protein, probably involved in nutrient binding</fullName>
    </submittedName>
</protein>
<feature type="chain" id="PRO_5002642437" evidence="1">
    <location>
        <begin position="25"/>
        <end position="212"/>
    </location>
</feature>